<dbReference type="Pfam" id="PF25205">
    <property type="entry name" value="DUF7835"/>
    <property type="match status" value="1"/>
</dbReference>
<dbReference type="EMBL" id="LOPU01000018">
    <property type="protein sequence ID" value="KTG09994.1"/>
    <property type="molecule type" value="Genomic_DNA"/>
</dbReference>
<feature type="domain" description="DUF7835" evidence="2">
    <location>
        <begin position="14"/>
        <end position="73"/>
    </location>
</feature>
<reference evidence="3 4" key="1">
    <citation type="submission" date="2015-12" db="EMBL/GenBank/DDBJ databases">
        <title>Haloprofundus marisrubri gen. nov., sp. nov., an extremely halophilic archaeon isolated from the Discovery deep brine-seawater interface in the Red Sea.</title>
        <authorList>
            <person name="Zhang G."/>
            <person name="Stingl U."/>
            <person name="Rashid M."/>
        </authorList>
    </citation>
    <scope>NUCLEOTIDE SEQUENCE [LARGE SCALE GENOMIC DNA]</scope>
    <source>
        <strain evidence="3 4">SB9</strain>
    </source>
</reference>
<accession>A0A0W1R9J7</accession>
<evidence type="ECO:0000313" key="4">
    <source>
        <dbReference type="Proteomes" id="UP000054387"/>
    </source>
</evidence>
<dbReference type="STRING" id="1514971.AUR64_10330"/>
<evidence type="ECO:0000313" key="3">
    <source>
        <dbReference type="EMBL" id="KTG09994.1"/>
    </source>
</evidence>
<feature type="compositionally biased region" description="Polar residues" evidence="1">
    <location>
        <begin position="1"/>
        <end position="11"/>
    </location>
</feature>
<evidence type="ECO:0000259" key="2">
    <source>
        <dbReference type="Pfam" id="PF25205"/>
    </source>
</evidence>
<comment type="caution">
    <text evidence="3">The sequence shown here is derived from an EMBL/GenBank/DDBJ whole genome shotgun (WGS) entry which is preliminary data.</text>
</comment>
<sequence>MEKVNRQSAPTEPNDDDYTLAEQCGDCGRETEHKVEVSIVSTSDEQQTNPENRKFARVPCRTTTCLSCGTVTERLRR</sequence>
<dbReference type="InterPro" id="IPR057157">
    <property type="entry name" value="DUF7835"/>
</dbReference>
<name>A0A0W1R9J7_9EURY</name>
<dbReference type="Proteomes" id="UP000054387">
    <property type="component" value="Unassembled WGS sequence"/>
</dbReference>
<protein>
    <recommendedName>
        <fullName evidence="2">DUF7835 domain-containing protein</fullName>
    </recommendedName>
</protein>
<gene>
    <name evidence="3" type="ORF">AUR64_10330</name>
</gene>
<organism evidence="3 4">
    <name type="scientific">Haloprofundus marisrubri</name>
    <dbReference type="NCBI Taxonomy" id="1514971"/>
    <lineage>
        <taxon>Archaea</taxon>
        <taxon>Methanobacteriati</taxon>
        <taxon>Methanobacteriota</taxon>
        <taxon>Stenosarchaea group</taxon>
        <taxon>Halobacteria</taxon>
        <taxon>Halobacteriales</taxon>
        <taxon>Haloferacaceae</taxon>
        <taxon>Haloprofundus</taxon>
    </lineage>
</organism>
<dbReference type="AlphaFoldDB" id="A0A0W1R9J7"/>
<keyword evidence="4" id="KW-1185">Reference proteome</keyword>
<proteinExistence type="predicted"/>
<feature type="region of interest" description="Disordered" evidence="1">
    <location>
        <begin position="1"/>
        <end position="22"/>
    </location>
</feature>
<evidence type="ECO:0000256" key="1">
    <source>
        <dbReference type="SAM" id="MobiDB-lite"/>
    </source>
</evidence>